<accession>G3IHZ1</accession>
<evidence type="ECO:0000313" key="1">
    <source>
        <dbReference type="EMBL" id="EGV96983.1"/>
    </source>
</evidence>
<dbReference type="Proteomes" id="UP000001075">
    <property type="component" value="Unassembled WGS sequence"/>
</dbReference>
<reference evidence="2" key="1">
    <citation type="journal article" date="2011" name="Nat. Biotechnol.">
        <title>The genomic sequence of the Chinese hamster ovary (CHO)-K1 cell line.</title>
        <authorList>
            <person name="Xu X."/>
            <person name="Nagarajan H."/>
            <person name="Lewis N.E."/>
            <person name="Pan S."/>
            <person name="Cai Z."/>
            <person name="Liu X."/>
            <person name="Chen W."/>
            <person name="Xie M."/>
            <person name="Wang W."/>
            <person name="Hammond S."/>
            <person name="Andersen M.R."/>
            <person name="Neff N."/>
            <person name="Passarelli B."/>
            <person name="Koh W."/>
            <person name="Fan H.C."/>
            <person name="Wang J."/>
            <person name="Gui Y."/>
            <person name="Lee K.H."/>
            <person name="Betenbaugh M.J."/>
            <person name="Quake S.R."/>
            <person name="Famili I."/>
            <person name="Palsson B.O."/>
            <person name="Wang J."/>
        </authorList>
    </citation>
    <scope>NUCLEOTIDE SEQUENCE [LARGE SCALE GENOMIC DNA]</scope>
    <source>
        <strain evidence="2">CHO K1 cell line</strain>
    </source>
</reference>
<protein>
    <submittedName>
        <fullName evidence="1">Uncharacterized protein</fullName>
    </submittedName>
</protein>
<dbReference type="InParanoid" id="G3IHZ1"/>
<dbReference type="AlphaFoldDB" id="G3IHZ1"/>
<sequence>MAHHSSAISGSTSVIPCSGVGRKHILQGVSGNVGWALLGTVLLEPQAHHYS</sequence>
<organism evidence="1 2">
    <name type="scientific">Cricetulus griseus</name>
    <name type="common">Chinese hamster</name>
    <name type="synonym">Cricetulus barabensis griseus</name>
    <dbReference type="NCBI Taxonomy" id="10029"/>
    <lineage>
        <taxon>Eukaryota</taxon>
        <taxon>Metazoa</taxon>
        <taxon>Chordata</taxon>
        <taxon>Craniata</taxon>
        <taxon>Vertebrata</taxon>
        <taxon>Euteleostomi</taxon>
        <taxon>Mammalia</taxon>
        <taxon>Eutheria</taxon>
        <taxon>Euarchontoglires</taxon>
        <taxon>Glires</taxon>
        <taxon>Rodentia</taxon>
        <taxon>Myomorpha</taxon>
        <taxon>Muroidea</taxon>
        <taxon>Cricetidae</taxon>
        <taxon>Cricetinae</taxon>
        <taxon>Cricetulus</taxon>
    </lineage>
</organism>
<name>G3IHZ1_CRIGR</name>
<proteinExistence type="predicted"/>
<evidence type="ECO:0000313" key="2">
    <source>
        <dbReference type="Proteomes" id="UP000001075"/>
    </source>
</evidence>
<gene>
    <name evidence="1" type="ORF">I79_023451</name>
</gene>
<dbReference type="EMBL" id="JH002896">
    <property type="protein sequence ID" value="EGV96983.1"/>
    <property type="molecule type" value="Genomic_DNA"/>
</dbReference>